<sequence>MPCERRKFFTALHTSSLLRKRRPYRTDFNAGKKIKMGAEGPHVDHKTARMAISLEVFCSWTIMQDPIQLGTQKNTFVAWHGRDWITRNTDLHLSSPFSCIEVSTIGTSLSKQ</sequence>
<organism evidence="1 2">
    <name type="scientific">Araneus ventricosus</name>
    <name type="common">Orbweaver spider</name>
    <name type="synonym">Epeira ventricosa</name>
    <dbReference type="NCBI Taxonomy" id="182803"/>
    <lineage>
        <taxon>Eukaryota</taxon>
        <taxon>Metazoa</taxon>
        <taxon>Ecdysozoa</taxon>
        <taxon>Arthropoda</taxon>
        <taxon>Chelicerata</taxon>
        <taxon>Arachnida</taxon>
        <taxon>Araneae</taxon>
        <taxon>Araneomorphae</taxon>
        <taxon>Entelegynae</taxon>
        <taxon>Araneoidea</taxon>
        <taxon>Araneidae</taxon>
        <taxon>Araneus</taxon>
    </lineage>
</organism>
<gene>
    <name evidence="1" type="ORF">AVEN_251050_1</name>
</gene>
<dbReference type="EMBL" id="BGPR01000383">
    <property type="protein sequence ID" value="GBM17139.1"/>
    <property type="molecule type" value="Genomic_DNA"/>
</dbReference>
<proteinExistence type="predicted"/>
<accession>A0A4Y2DLS5</accession>
<name>A0A4Y2DLS5_ARAVE</name>
<comment type="caution">
    <text evidence="1">The sequence shown here is derived from an EMBL/GenBank/DDBJ whole genome shotgun (WGS) entry which is preliminary data.</text>
</comment>
<dbReference type="Proteomes" id="UP000499080">
    <property type="component" value="Unassembled WGS sequence"/>
</dbReference>
<reference evidence="1 2" key="1">
    <citation type="journal article" date="2019" name="Sci. Rep.">
        <title>Orb-weaving spider Araneus ventricosus genome elucidates the spidroin gene catalogue.</title>
        <authorList>
            <person name="Kono N."/>
            <person name="Nakamura H."/>
            <person name="Ohtoshi R."/>
            <person name="Moran D.A.P."/>
            <person name="Shinohara A."/>
            <person name="Yoshida Y."/>
            <person name="Fujiwara M."/>
            <person name="Mori M."/>
            <person name="Tomita M."/>
            <person name="Arakawa K."/>
        </authorList>
    </citation>
    <scope>NUCLEOTIDE SEQUENCE [LARGE SCALE GENOMIC DNA]</scope>
</reference>
<keyword evidence="2" id="KW-1185">Reference proteome</keyword>
<protein>
    <submittedName>
        <fullName evidence="1">Uncharacterized protein</fullName>
    </submittedName>
</protein>
<evidence type="ECO:0000313" key="2">
    <source>
        <dbReference type="Proteomes" id="UP000499080"/>
    </source>
</evidence>
<dbReference type="AlphaFoldDB" id="A0A4Y2DLS5"/>
<evidence type="ECO:0000313" key="1">
    <source>
        <dbReference type="EMBL" id="GBM17139.1"/>
    </source>
</evidence>